<protein>
    <recommendedName>
        <fullName evidence="5">Retrotransposon gag domain-containing protein</fullName>
    </recommendedName>
</protein>
<evidence type="ECO:0008006" key="5">
    <source>
        <dbReference type="Google" id="ProtNLM"/>
    </source>
</evidence>
<feature type="coiled-coil region" evidence="1">
    <location>
        <begin position="19"/>
        <end position="46"/>
    </location>
</feature>
<accession>A0A8J5RUZ8</accession>
<dbReference type="Pfam" id="PF14223">
    <property type="entry name" value="Retrotran_gag_2"/>
    <property type="match status" value="1"/>
</dbReference>
<dbReference type="AlphaFoldDB" id="A0A8J5RUZ8"/>
<organism evidence="3 4">
    <name type="scientific">Zizania palustris</name>
    <name type="common">Northern wild rice</name>
    <dbReference type="NCBI Taxonomy" id="103762"/>
    <lineage>
        <taxon>Eukaryota</taxon>
        <taxon>Viridiplantae</taxon>
        <taxon>Streptophyta</taxon>
        <taxon>Embryophyta</taxon>
        <taxon>Tracheophyta</taxon>
        <taxon>Spermatophyta</taxon>
        <taxon>Magnoliopsida</taxon>
        <taxon>Liliopsida</taxon>
        <taxon>Poales</taxon>
        <taxon>Poaceae</taxon>
        <taxon>BOP clade</taxon>
        <taxon>Oryzoideae</taxon>
        <taxon>Oryzeae</taxon>
        <taxon>Zizaniinae</taxon>
        <taxon>Zizania</taxon>
    </lineage>
</organism>
<dbReference type="OrthoDB" id="689992at2759"/>
<proteinExistence type="predicted"/>
<evidence type="ECO:0000256" key="1">
    <source>
        <dbReference type="SAM" id="Coils"/>
    </source>
</evidence>
<feature type="region of interest" description="Disordered" evidence="2">
    <location>
        <begin position="301"/>
        <end position="324"/>
    </location>
</feature>
<evidence type="ECO:0000256" key="2">
    <source>
        <dbReference type="SAM" id="MobiDB-lite"/>
    </source>
</evidence>
<dbReference type="PANTHER" id="PTHR47481:SF41">
    <property type="entry name" value="COPIA-LIKE POLYPROTEIN_RETROTRANSPOSON"/>
    <property type="match status" value="1"/>
</dbReference>
<evidence type="ECO:0000313" key="4">
    <source>
        <dbReference type="Proteomes" id="UP000729402"/>
    </source>
</evidence>
<comment type="caution">
    <text evidence="3">The sequence shown here is derived from an EMBL/GenBank/DDBJ whole genome shotgun (WGS) entry which is preliminary data.</text>
</comment>
<sequence length="324" mass="35427">MASNAPAAPADDVSPPDLLDAAFARLRQAEQDVVLAQQERDAADARLQAALSRAAQERAAVAPSSDVAATNFSAGATPLLDALLHHEAAVLLNLHAQAVAVHNIRTLIPLVLDVNSVFFARWRESFLLTVGKFSLQDHVLSDTVLPQSPDWARMDYVVKTWLFGVISDDLADAIFDRGATARATWLAIESQFLGNRITRALFADQEFRSFSQGDLSVSEYCRRYKRMAEDLRDLGEPISDCTLVLNIIRGLNERFTALGLHLRRSCPLRSFLQVRDDLQLEELTMAKTHPTLAVALAAASGSGGSAPSVPQPSRPPPTDSHRIW</sequence>
<keyword evidence="4" id="KW-1185">Reference proteome</keyword>
<dbReference type="EMBL" id="JAAALK010000287">
    <property type="protein sequence ID" value="KAG8058663.1"/>
    <property type="molecule type" value="Genomic_DNA"/>
</dbReference>
<name>A0A8J5RUZ8_ZIZPA</name>
<feature type="compositionally biased region" description="Pro residues" evidence="2">
    <location>
        <begin position="309"/>
        <end position="318"/>
    </location>
</feature>
<dbReference type="Proteomes" id="UP000729402">
    <property type="component" value="Unassembled WGS sequence"/>
</dbReference>
<gene>
    <name evidence="3" type="ORF">GUJ93_ZPchr0002g24747</name>
</gene>
<reference evidence="3" key="1">
    <citation type="journal article" date="2021" name="bioRxiv">
        <title>Whole Genome Assembly and Annotation of Northern Wild Rice, Zizania palustris L., Supports a Whole Genome Duplication in the Zizania Genus.</title>
        <authorList>
            <person name="Haas M."/>
            <person name="Kono T."/>
            <person name="Macchietto M."/>
            <person name="Millas R."/>
            <person name="McGilp L."/>
            <person name="Shao M."/>
            <person name="Duquette J."/>
            <person name="Hirsch C.N."/>
            <person name="Kimball J."/>
        </authorList>
    </citation>
    <scope>NUCLEOTIDE SEQUENCE</scope>
    <source>
        <tissue evidence="3">Fresh leaf tissue</tissue>
    </source>
</reference>
<dbReference type="PANTHER" id="PTHR47481">
    <property type="match status" value="1"/>
</dbReference>
<evidence type="ECO:0000313" key="3">
    <source>
        <dbReference type="EMBL" id="KAG8058663.1"/>
    </source>
</evidence>
<reference evidence="3" key="2">
    <citation type="submission" date="2021-02" db="EMBL/GenBank/DDBJ databases">
        <authorList>
            <person name="Kimball J.A."/>
            <person name="Haas M.W."/>
            <person name="Macchietto M."/>
            <person name="Kono T."/>
            <person name="Duquette J."/>
            <person name="Shao M."/>
        </authorList>
    </citation>
    <scope>NUCLEOTIDE SEQUENCE</scope>
    <source>
        <tissue evidence="3">Fresh leaf tissue</tissue>
    </source>
</reference>
<keyword evidence="1" id="KW-0175">Coiled coil</keyword>